<dbReference type="OrthoDB" id="3004525at2759"/>
<sequence length="51" mass="6069">KTQNDYLHQWVEHRNEYLDALLAMEAPPNLWKCLICDGDRIYRCLGCFSQP</sequence>
<protein>
    <submittedName>
        <fullName evidence="1">Uncharacterized protein</fullName>
    </submittedName>
</protein>
<reference evidence="2" key="2">
    <citation type="submission" date="2015-01" db="EMBL/GenBank/DDBJ databases">
        <title>Evolutionary Origins and Diversification of the Mycorrhizal Mutualists.</title>
        <authorList>
            <consortium name="DOE Joint Genome Institute"/>
            <consortium name="Mycorrhizal Genomics Consortium"/>
            <person name="Kohler A."/>
            <person name="Kuo A."/>
            <person name="Nagy L.G."/>
            <person name="Floudas D."/>
            <person name="Copeland A."/>
            <person name="Barry K.W."/>
            <person name="Cichocki N."/>
            <person name="Veneault-Fourrey C."/>
            <person name="LaButti K."/>
            <person name="Lindquist E.A."/>
            <person name="Lipzen A."/>
            <person name="Lundell T."/>
            <person name="Morin E."/>
            <person name="Murat C."/>
            <person name="Riley R."/>
            <person name="Ohm R."/>
            <person name="Sun H."/>
            <person name="Tunlid A."/>
            <person name="Henrissat B."/>
            <person name="Grigoriev I.V."/>
            <person name="Hibbett D.S."/>
            <person name="Martin F."/>
        </authorList>
    </citation>
    <scope>NUCLEOTIDE SEQUENCE [LARGE SCALE GENOMIC DNA]</scope>
    <source>
        <strain evidence="2">Ve08.2h10</strain>
    </source>
</reference>
<dbReference type="AlphaFoldDB" id="A0A0D0D440"/>
<gene>
    <name evidence="1" type="ORF">PAXRUDRAFT_84354</name>
</gene>
<evidence type="ECO:0000313" key="2">
    <source>
        <dbReference type="Proteomes" id="UP000054538"/>
    </source>
</evidence>
<reference evidence="1 2" key="1">
    <citation type="submission" date="2014-04" db="EMBL/GenBank/DDBJ databases">
        <authorList>
            <consortium name="DOE Joint Genome Institute"/>
            <person name="Kuo A."/>
            <person name="Kohler A."/>
            <person name="Jargeat P."/>
            <person name="Nagy L.G."/>
            <person name="Floudas D."/>
            <person name="Copeland A."/>
            <person name="Barry K.W."/>
            <person name="Cichocki N."/>
            <person name="Veneault-Fourrey C."/>
            <person name="LaButti K."/>
            <person name="Lindquist E.A."/>
            <person name="Lipzen A."/>
            <person name="Lundell T."/>
            <person name="Morin E."/>
            <person name="Murat C."/>
            <person name="Sun H."/>
            <person name="Tunlid A."/>
            <person name="Henrissat B."/>
            <person name="Grigoriev I.V."/>
            <person name="Hibbett D.S."/>
            <person name="Martin F."/>
            <person name="Nordberg H.P."/>
            <person name="Cantor M.N."/>
            <person name="Hua S.X."/>
        </authorList>
    </citation>
    <scope>NUCLEOTIDE SEQUENCE [LARGE SCALE GENOMIC DNA]</scope>
    <source>
        <strain evidence="1 2">Ve08.2h10</strain>
    </source>
</reference>
<evidence type="ECO:0000313" key="1">
    <source>
        <dbReference type="EMBL" id="KIK74749.1"/>
    </source>
</evidence>
<feature type="non-terminal residue" evidence="1">
    <location>
        <position position="1"/>
    </location>
</feature>
<accession>A0A0D0D440</accession>
<dbReference type="EMBL" id="KN828592">
    <property type="protein sequence ID" value="KIK74749.1"/>
    <property type="molecule type" value="Genomic_DNA"/>
</dbReference>
<dbReference type="Proteomes" id="UP000054538">
    <property type="component" value="Unassembled WGS sequence"/>
</dbReference>
<keyword evidence="2" id="KW-1185">Reference proteome</keyword>
<dbReference type="InParanoid" id="A0A0D0D440"/>
<feature type="non-terminal residue" evidence="1">
    <location>
        <position position="51"/>
    </location>
</feature>
<dbReference type="HOGENOM" id="CLU_198499_0_0_1"/>
<name>A0A0D0D440_9AGAM</name>
<proteinExistence type="predicted"/>
<organism evidence="1 2">
    <name type="scientific">Paxillus rubicundulus Ve08.2h10</name>
    <dbReference type="NCBI Taxonomy" id="930991"/>
    <lineage>
        <taxon>Eukaryota</taxon>
        <taxon>Fungi</taxon>
        <taxon>Dikarya</taxon>
        <taxon>Basidiomycota</taxon>
        <taxon>Agaricomycotina</taxon>
        <taxon>Agaricomycetes</taxon>
        <taxon>Agaricomycetidae</taxon>
        <taxon>Boletales</taxon>
        <taxon>Paxilineae</taxon>
        <taxon>Paxillaceae</taxon>
        <taxon>Paxillus</taxon>
    </lineage>
</organism>